<dbReference type="SUPFAM" id="SSF46785">
    <property type="entry name" value="Winged helix' DNA-binding domain"/>
    <property type="match status" value="1"/>
</dbReference>
<evidence type="ECO:0000313" key="5">
    <source>
        <dbReference type="Proteomes" id="UP000008141"/>
    </source>
</evidence>
<dbReference type="OMA" id="WAPFVKT"/>
<dbReference type="KEGG" id="cvr:CHLNCDRAFT_143236"/>
<dbReference type="GO" id="GO:0000028">
    <property type="term" value="P:ribosomal small subunit assembly"/>
    <property type="evidence" value="ECO:0007669"/>
    <property type="project" value="TreeGrafter"/>
</dbReference>
<reference evidence="4 5" key="1">
    <citation type="journal article" date="2010" name="Plant Cell">
        <title>The Chlorella variabilis NC64A genome reveals adaptation to photosymbiosis, coevolution with viruses, and cryptic sex.</title>
        <authorList>
            <person name="Blanc G."/>
            <person name="Duncan G."/>
            <person name="Agarkova I."/>
            <person name="Borodovsky M."/>
            <person name="Gurnon J."/>
            <person name="Kuo A."/>
            <person name="Lindquist E."/>
            <person name="Lucas S."/>
            <person name="Pangilinan J."/>
            <person name="Polle J."/>
            <person name="Salamov A."/>
            <person name="Terry A."/>
            <person name="Yamada T."/>
            <person name="Dunigan D.D."/>
            <person name="Grigoriev I.V."/>
            <person name="Claverie J.M."/>
            <person name="Van Etten J.L."/>
        </authorList>
    </citation>
    <scope>NUCLEOTIDE SEQUENCE [LARGE SCALE GENOMIC DNA]</scope>
    <source>
        <strain evidence="4 5">NC64A</strain>
    </source>
</reference>
<dbReference type="EMBL" id="GL433839">
    <property type="protein sequence ID" value="EFN57822.1"/>
    <property type="molecule type" value="Genomic_DNA"/>
</dbReference>
<dbReference type="eggNOG" id="KOG3411">
    <property type="taxonomic scope" value="Eukaryota"/>
</dbReference>
<gene>
    <name evidence="4" type="ORF">CHLNCDRAFT_143236</name>
</gene>
<sequence length="154" mass="16891">MAEDRPRSVKEVSPDAFIKAFAAYLKQTNKVQLPQYVDYVKTGAFKELAPLDPDWYYVRAAAIARRVYINQGMGVGAFRRAFGGRTNAAGGVNPEHHAKAAGGVIRHALQQLEAMGLVEKNPAARGGRRITPEGQRQMDLVAGSVPLVRFHYLA</sequence>
<dbReference type="Gene3D" id="1.10.10.10">
    <property type="entry name" value="Winged helix-like DNA-binding domain superfamily/Winged helix DNA-binding domain"/>
    <property type="match status" value="1"/>
</dbReference>
<dbReference type="FunFam" id="1.10.10.10:FF:000118">
    <property type="entry name" value="40S ribosomal protein S19"/>
    <property type="match status" value="1"/>
</dbReference>
<dbReference type="RefSeq" id="XP_005849924.1">
    <property type="nucleotide sequence ID" value="XM_005849862.1"/>
</dbReference>
<keyword evidence="2" id="KW-0689">Ribosomal protein</keyword>
<evidence type="ECO:0000313" key="4">
    <source>
        <dbReference type="EMBL" id="EFN57822.1"/>
    </source>
</evidence>
<name>E1Z9S6_CHLVA</name>
<evidence type="ECO:0008006" key="6">
    <source>
        <dbReference type="Google" id="ProtNLM"/>
    </source>
</evidence>
<dbReference type="PROSITE" id="PS00628">
    <property type="entry name" value="RIBOSOMAL_S19E"/>
    <property type="match status" value="1"/>
</dbReference>
<dbReference type="STRING" id="554065.E1Z9S6"/>
<accession>E1Z9S6</accession>
<dbReference type="InterPro" id="IPR036390">
    <property type="entry name" value="WH_DNA-bd_sf"/>
</dbReference>
<dbReference type="Proteomes" id="UP000008141">
    <property type="component" value="Unassembled WGS sequence"/>
</dbReference>
<evidence type="ECO:0000256" key="2">
    <source>
        <dbReference type="ARBA" id="ARBA00022980"/>
    </source>
</evidence>
<dbReference type="InterPro" id="IPR001266">
    <property type="entry name" value="Ribosomal_eS19"/>
</dbReference>
<dbReference type="PANTHER" id="PTHR11710">
    <property type="entry name" value="40S RIBOSOMAL PROTEIN S19"/>
    <property type="match status" value="1"/>
</dbReference>
<dbReference type="GO" id="GO:0022627">
    <property type="term" value="C:cytosolic small ribosomal subunit"/>
    <property type="evidence" value="ECO:0007669"/>
    <property type="project" value="TreeGrafter"/>
</dbReference>
<comment type="similarity">
    <text evidence="1">Belongs to the eukaryotic ribosomal protein eS19 family.</text>
</comment>
<protein>
    <recommendedName>
        <fullName evidence="6">40S ribosomal protein S19</fullName>
    </recommendedName>
</protein>
<dbReference type="OrthoDB" id="428974at2759"/>
<proteinExistence type="inferred from homology"/>
<dbReference type="GO" id="GO:0003723">
    <property type="term" value="F:RNA binding"/>
    <property type="evidence" value="ECO:0007669"/>
    <property type="project" value="TreeGrafter"/>
</dbReference>
<evidence type="ECO:0000256" key="3">
    <source>
        <dbReference type="ARBA" id="ARBA00023274"/>
    </source>
</evidence>
<dbReference type="GO" id="GO:0006412">
    <property type="term" value="P:translation"/>
    <property type="evidence" value="ECO:0007669"/>
    <property type="project" value="InterPro"/>
</dbReference>
<dbReference type="FunCoup" id="E1Z9S6">
    <property type="interactions" value="1524"/>
</dbReference>
<dbReference type="PANTHER" id="PTHR11710:SF0">
    <property type="entry name" value="40S RIBOSOMAL PROTEIN S19"/>
    <property type="match status" value="1"/>
</dbReference>
<evidence type="ECO:0000256" key="1">
    <source>
        <dbReference type="ARBA" id="ARBA00010014"/>
    </source>
</evidence>
<dbReference type="GeneID" id="17356989"/>
<dbReference type="SMART" id="SM01413">
    <property type="entry name" value="Ribosomal_S19e"/>
    <property type="match status" value="1"/>
</dbReference>
<dbReference type="Pfam" id="PF01090">
    <property type="entry name" value="Ribosomal_S19e"/>
    <property type="match status" value="1"/>
</dbReference>
<keyword evidence="3" id="KW-0687">Ribonucleoprotein</keyword>
<keyword evidence="5" id="KW-1185">Reference proteome</keyword>
<dbReference type="InterPro" id="IPR036388">
    <property type="entry name" value="WH-like_DNA-bd_sf"/>
</dbReference>
<dbReference type="InterPro" id="IPR018277">
    <property type="entry name" value="Ribosomal_eS19_CS"/>
</dbReference>
<organism evidence="5">
    <name type="scientific">Chlorella variabilis</name>
    <name type="common">Green alga</name>
    <dbReference type="NCBI Taxonomy" id="554065"/>
    <lineage>
        <taxon>Eukaryota</taxon>
        <taxon>Viridiplantae</taxon>
        <taxon>Chlorophyta</taxon>
        <taxon>core chlorophytes</taxon>
        <taxon>Trebouxiophyceae</taxon>
        <taxon>Chlorellales</taxon>
        <taxon>Chlorellaceae</taxon>
        <taxon>Chlorella clade</taxon>
        <taxon>Chlorella</taxon>
    </lineage>
</organism>
<dbReference type="GO" id="GO:0003735">
    <property type="term" value="F:structural constituent of ribosome"/>
    <property type="evidence" value="ECO:0007669"/>
    <property type="project" value="InterPro"/>
</dbReference>
<dbReference type="AlphaFoldDB" id="E1Z9S6"/>
<dbReference type="InParanoid" id="E1Z9S6"/>